<keyword evidence="2" id="KW-1185">Reference proteome</keyword>
<name>A0AAV4DJI7_9GAST</name>
<accession>A0AAV4DJI7</accession>
<dbReference type="AlphaFoldDB" id="A0AAV4DJI7"/>
<dbReference type="Proteomes" id="UP000735302">
    <property type="component" value="Unassembled WGS sequence"/>
</dbReference>
<comment type="caution">
    <text evidence="1">The sequence shown here is derived from an EMBL/GenBank/DDBJ whole genome shotgun (WGS) entry which is preliminary data.</text>
</comment>
<proteinExistence type="predicted"/>
<evidence type="ECO:0000313" key="1">
    <source>
        <dbReference type="EMBL" id="GFO44305.1"/>
    </source>
</evidence>
<reference evidence="1 2" key="1">
    <citation type="journal article" date="2021" name="Elife">
        <title>Chloroplast acquisition without the gene transfer in kleptoplastic sea slugs, Plakobranchus ocellatus.</title>
        <authorList>
            <person name="Maeda T."/>
            <person name="Takahashi S."/>
            <person name="Yoshida T."/>
            <person name="Shimamura S."/>
            <person name="Takaki Y."/>
            <person name="Nagai Y."/>
            <person name="Toyoda A."/>
            <person name="Suzuki Y."/>
            <person name="Arimoto A."/>
            <person name="Ishii H."/>
            <person name="Satoh N."/>
            <person name="Nishiyama T."/>
            <person name="Hasebe M."/>
            <person name="Maruyama T."/>
            <person name="Minagawa J."/>
            <person name="Obokata J."/>
            <person name="Shigenobu S."/>
        </authorList>
    </citation>
    <scope>NUCLEOTIDE SEQUENCE [LARGE SCALE GENOMIC DNA]</scope>
</reference>
<dbReference type="EMBL" id="BLXT01007949">
    <property type="protein sequence ID" value="GFO44305.1"/>
    <property type="molecule type" value="Genomic_DNA"/>
</dbReference>
<evidence type="ECO:0000313" key="2">
    <source>
        <dbReference type="Proteomes" id="UP000735302"/>
    </source>
</evidence>
<protein>
    <submittedName>
        <fullName evidence="1">Uncharacterized protein</fullName>
    </submittedName>
</protein>
<organism evidence="1 2">
    <name type="scientific">Plakobranchus ocellatus</name>
    <dbReference type="NCBI Taxonomy" id="259542"/>
    <lineage>
        <taxon>Eukaryota</taxon>
        <taxon>Metazoa</taxon>
        <taxon>Spiralia</taxon>
        <taxon>Lophotrochozoa</taxon>
        <taxon>Mollusca</taxon>
        <taxon>Gastropoda</taxon>
        <taxon>Heterobranchia</taxon>
        <taxon>Euthyneura</taxon>
        <taxon>Panpulmonata</taxon>
        <taxon>Sacoglossa</taxon>
        <taxon>Placobranchoidea</taxon>
        <taxon>Plakobranchidae</taxon>
        <taxon>Plakobranchus</taxon>
    </lineage>
</organism>
<gene>
    <name evidence="1" type="ORF">PoB_007081000</name>
</gene>
<sequence length="145" mass="16451">MITHCVIVKSGLLKKNGESTSQVNTDEGHRLGFLRKAPDAARATIRSHQMGDLSMSCHRSHISCCQKVCFGHERRSTCRATRQFSMHEWQLVYPCRRRLPEQSVGSVSFDDFNSFLSPKLVSNLGRAWATHGIKSEVSKHIYLTF</sequence>